<accession>A0ABQ7NRW8</accession>
<evidence type="ECO:0000256" key="1">
    <source>
        <dbReference type="SAM" id="MobiDB-lite"/>
    </source>
</evidence>
<dbReference type="Proteomes" id="UP000823674">
    <property type="component" value="Chromosome A01"/>
</dbReference>
<feature type="compositionally biased region" description="Polar residues" evidence="1">
    <location>
        <begin position="108"/>
        <end position="123"/>
    </location>
</feature>
<organism evidence="2 3">
    <name type="scientific">Brassica rapa subsp. trilocularis</name>
    <dbReference type="NCBI Taxonomy" id="1813537"/>
    <lineage>
        <taxon>Eukaryota</taxon>
        <taxon>Viridiplantae</taxon>
        <taxon>Streptophyta</taxon>
        <taxon>Embryophyta</taxon>
        <taxon>Tracheophyta</taxon>
        <taxon>Spermatophyta</taxon>
        <taxon>Magnoliopsida</taxon>
        <taxon>eudicotyledons</taxon>
        <taxon>Gunneridae</taxon>
        <taxon>Pentapetalae</taxon>
        <taxon>rosids</taxon>
        <taxon>malvids</taxon>
        <taxon>Brassicales</taxon>
        <taxon>Brassicaceae</taxon>
        <taxon>Brassiceae</taxon>
        <taxon>Brassica</taxon>
    </lineage>
</organism>
<evidence type="ECO:0000313" key="2">
    <source>
        <dbReference type="EMBL" id="KAG5413611.1"/>
    </source>
</evidence>
<evidence type="ECO:0000313" key="3">
    <source>
        <dbReference type="Proteomes" id="UP000823674"/>
    </source>
</evidence>
<proteinExistence type="predicted"/>
<protein>
    <submittedName>
        <fullName evidence="2">Uncharacterized protein</fullName>
    </submittedName>
</protein>
<dbReference type="EMBL" id="JADBGQ010000001">
    <property type="protein sequence ID" value="KAG5413611.1"/>
    <property type="molecule type" value="Genomic_DNA"/>
</dbReference>
<feature type="compositionally biased region" description="Basic and acidic residues" evidence="1">
    <location>
        <begin position="96"/>
        <end position="106"/>
    </location>
</feature>
<reference evidence="2 3" key="1">
    <citation type="submission" date="2021-03" db="EMBL/GenBank/DDBJ databases">
        <authorList>
            <person name="King G.J."/>
            <person name="Bancroft I."/>
            <person name="Baten A."/>
            <person name="Bloomfield J."/>
            <person name="Borpatragohain P."/>
            <person name="He Z."/>
            <person name="Irish N."/>
            <person name="Irwin J."/>
            <person name="Liu K."/>
            <person name="Mauleon R.P."/>
            <person name="Moore J."/>
            <person name="Morris R."/>
            <person name="Ostergaard L."/>
            <person name="Wang B."/>
            <person name="Wells R."/>
        </authorList>
    </citation>
    <scope>NUCLEOTIDE SEQUENCE [LARGE SCALE GENOMIC DNA]</scope>
    <source>
        <strain evidence="2">R-o-18</strain>
        <tissue evidence="2">Leaf</tissue>
    </source>
</reference>
<feature type="region of interest" description="Disordered" evidence="1">
    <location>
        <begin position="93"/>
        <end position="123"/>
    </location>
</feature>
<gene>
    <name evidence="2" type="primary">A01p013850.1_BraROA</name>
    <name evidence="2" type="ORF">IGI04_001178</name>
</gene>
<name>A0ABQ7NRW8_BRACM</name>
<comment type="caution">
    <text evidence="2">The sequence shown here is derived from an EMBL/GenBank/DDBJ whole genome shotgun (WGS) entry which is preliminary data.</text>
</comment>
<keyword evidence="3" id="KW-1185">Reference proteome</keyword>
<sequence>MQTNDRRNPRSTNQARRPLASPQAFYLSLSSFHFPAISVVLNLSRILVCFGRSIRNGQDSEEALTIFFCLGTLPFDISTFVAEPEIDAVGRLFGGDGRDARNREQVENSDTGLYNPLSSQGRT</sequence>